<feature type="domain" description="Thioesterase" evidence="2">
    <location>
        <begin position="10"/>
        <end position="234"/>
    </location>
</feature>
<sequence length="244" mass="26756">MSTGPDTATRLFCLPWAGGGAAAFQRGWPRHLVPGLEVHPVELPGRGAEFDEPPARRLETLLDFLEKRLTPLLGEPYAVFGHSMGTLVAFELTRRFAAAGLPLPRHLFLSGSGRPGQAATTLKPMYLLPEDEFRAWLYETGGTPAEVFDNPELLDLLSPMVRADFELCHTYRYRPGPPLAMPLTVFGGDADPFVPVAALREWAELTTGPCEQVVLSGGHFAFRDQLPRVHAHIVATLRPAPADR</sequence>
<dbReference type="EMBL" id="JAVREL010000006">
    <property type="protein sequence ID" value="MDT0343456.1"/>
    <property type="molecule type" value="Genomic_DNA"/>
</dbReference>
<dbReference type="InterPro" id="IPR001031">
    <property type="entry name" value="Thioesterase"/>
</dbReference>
<evidence type="ECO:0000313" key="3">
    <source>
        <dbReference type="EMBL" id="MDT0343456.1"/>
    </source>
</evidence>
<dbReference type="InterPro" id="IPR012223">
    <property type="entry name" value="TEII"/>
</dbReference>
<dbReference type="PANTHER" id="PTHR11487">
    <property type="entry name" value="THIOESTERASE"/>
    <property type="match status" value="1"/>
</dbReference>
<dbReference type="SUPFAM" id="SSF53474">
    <property type="entry name" value="alpha/beta-Hydrolases"/>
    <property type="match status" value="1"/>
</dbReference>
<dbReference type="InterPro" id="IPR029058">
    <property type="entry name" value="AB_hydrolase_fold"/>
</dbReference>
<evidence type="ECO:0000313" key="4">
    <source>
        <dbReference type="Proteomes" id="UP001183246"/>
    </source>
</evidence>
<evidence type="ECO:0000259" key="2">
    <source>
        <dbReference type="Pfam" id="PF00975"/>
    </source>
</evidence>
<dbReference type="Proteomes" id="UP001183246">
    <property type="component" value="Unassembled WGS sequence"/>
</dbReference>
<reference evidence="4" key="1">
    <citation type="submission" date="2023-07" db="EMBL/GenBank/DDBJ databases">
        <title>30 novel species of actinomycetes from the DSMZ collection.</title>
        <authorList>
            <person name="Nouioui I."/>
        </authorList>
    </citation>
    <scope>NUCLEOTIDE SEQUENCE [LARGE SCALE GENOMIC DNA]</scope>
    <source>
        <strain evidence="4">DSM 44938</strain>
    </source>
</reference>
<gene>
    <name evidence="3" type="ORF">RM590_12650</name>
</gene>
<name>A0ABU2MPQ8_9ACTN</name>
<comment type="caution">
    <text evidence="3">The sequence shown here is derived from an EMBL/GenBank/DDBJ whole genome shotgun (WGS) entry which is preliminary data.</text>
</comment>
<accession>A0ABU2MPQ8</accession>
<proteinExistence type="inferred from homology"/>
<comment type="similarity">
    <text evidence="1">Belongs to the thioesterase family.</text>
</comment>
<evidence type="ECO:0000256" key="1">
    <source>
        <dbReference type="ARBA" id="ARBA00007169"/>
    </source>
</evidence>
<dbReference type="Gene3D" id="3.40.50.1820">
    <property type="entry name" value="alpha/beta hydrolase"/>
    <property type="match status" value="1"/>
</dbReference>
<organism evidence="3 4">
    <name type="scientific">Streptomyces litchfieldiae</name>
    <dbReference type="NCBI Taxonomy" id="3075543"/>
    <lineage>
        <taxon>Bacteria</taxon>
        <taxon>Bacillati</taxon>
        <taxon>Actinomycetota</taxon>
        <taxon>Actinomycetes</taxon>
        <taxon>Kitasatosporales</taxon>
        <taxon>Streptomycetaceae</taxon>
        <taxon>Streptomyces</taxon>
    </lineage>
</organism>
<dbReference type="GO" id="GO:0016787">
    <property type="term" value="F:hydrolase activity"/>
    <property type="evidence" value="ECO:0007669"/>
    <property type="project" value="UniProtKB-KW"/>
</dbReference>
<protein>
    <submittedName>
        <fullName evidence="3">Alpha/beta fold hydrolase</fullName>
    </submittedName>
</protein>
<keyword evidence="3" id="KW-0378">Hydrolase</keyword>
<dbReference type="Pfam" id="PF00975">
    <property type="entry name" value="Thioesterase"/>
    <property type="match status" value="1"/>
</dbReference>
<dbReference type="RefSeq" id="WP_311704595.1">
    <property type="nucleotide sequence ID" value="NZ_JAVREL010000006.1"/>
</dbReference>
<keyword evidence="4" id="KW-1185">Reference proteome</keyword>
<dbReference type="PANTHER" id="PTHR11487:SF0">
    <property type="entry name" value="S-ACYL FATTY ACID SYNTHASE THIOESTERASE, MEDIUM CHAIN"/>
    <property type="match status" value="1"/>
</dbReference>